<evidence type="ECO:0000256" key="1">
    <source>
        <dbReference type="SAM" id="MobiDB-lite"/>
    </source>
</evidence>
<evidence type="ECO:0000313" key="2">
    <source>
        <dbReference type="EMBL" id="KAJ1142813.1"/>
    </source>
</evidence>
<reference evidence="2" key="1">
    <citation type="journal article" date="2022" name="bioRxiv">
        <title>Sequencing and chromosome-scale assembly of the giantPleurodeles waltlgenome.</title>
        <authorList>
            <person name="Brown T."/>
            <person name="Elewa A."/>
            <person name="Iarovenko S."/>
            <person name="Subramanian E."/>
            <person name="Araus A.J."/>
            <person name="Petzold A."/>
            <person name="Susuki M."/>
            <person name="Suzuki K.-i.T."/>
            <person name="Hayashi T."/>
            <person name="Toyoda A."/>
            <person name="Oliveira C."/>
            <person name="Osipova E."/>
            <person name="Leigh N.D."/>
            <person name="Simon A."/>
            <person name="Yun M.H."/>
        </authorList>
    </citation>
    <scope>NUCLEOTIDE SEQUENCE</scope>
    <source>
        <strain evidence="2">20211129_DDA</strain>
        <tissue evidence="2">Liver</tissue>
    </source>
</reference>
<name>A0AAV7QWQ2_PLEWA</name>
<protein>
    <submittedName>
        <fullName evidence="2">Uncharacterized protein</fullName>
    </submittedName>
</protein>
<gene>
    <name evidence="2" type="ORF">NDU88_009126</name>
</gene>
<dbReference type="EMBL" id="JANPWB010000010">
    <property type="protein sequence ID" value="KAJ1142813.1"/>
    <property type="molecule type" value="Genomic_DNA"/>
</dbReference>
<dbReference type="AlphaFoldDB" id="A0AAV7QWQ2"/>
<comment type="caution">
    <text evidence="2">The sequence shown here is derived from an EMBL/GenBank/DDBJ whole genome shotgun (WGS) entry which is preliminary data.</text>
</comment>
<dbReference type="Proteomes" id="UP001066276">
    <property type="component" value="Chromosome 6"/>
</dbReference>
<feature type="region of interest" description="Disordered" evidence="1">
    <location>
        <begin position="55"/>
        <end position="104"/>
    </location>
</feature>
<keyword evidence="3" id="KW-1185">Reference proteome</keyword>
<organism evidence="2 3">
    <name type="scientific">Pleurodeles waltl</name>
    <name type="common">Iberian ribbed newt</name>
    <dbReference type="NCBI Taxonomy" id="8319"/>
    <lineage>
        <taxon>Eukaryota</taxon>
        <taxon>Metazoa</taxon>
        <taxon>Chordata</taxon>
        <taxon>Craniata</taxon>
        <taxon>Vertebrata</taxon>
        <taxon>Euteleostomi</taxon>
        <taxon>Amphibia</taxon>
        <taxon>Batrachia</taxon>
        <taxon>Caudata</taxon>
        <taxon>Salamandroidea</taxon>
        <taxon>Salamandridae</taxon>
        <taxon>Pleurodelinae</taxon>
        <taxon>Pleurodeles</taxon>
    </lineage>
</organism>
<accession>A0AAV7QWQ2</accession>
<sequence>MHCGQCYVEKNKPNEAILRLYSALNDGGVNGRVSWGSAARASSVPLRARILLAGASPESRGAPRRAGDDYEQPDGSGAGRRRLTRGASEGPVRAGPWVARRPGPVIGGAARGAEAVLLAVRH</sequence>
<proteinExistence type="predicted"/>
<evidence type="ECO:0000313" key="3">
    <source>
        <dbReference type="Proteomes" id="UP001066276"/>
    </source>
</evidence>